<evidence type="ECO:0000256" key="1">
    <source>
        <dbReference type="SAM" id="MobiDB-lite"/>
    </source>
</evidence>
<feature type="domain" description="PD-(D/E)XK nuclease-like" evidence="2">
    <location>
        <begin position="100"/>
        <end position="278"/>
    </location>
</feature>
<keyword evidence="4" id="KW-1185">Reference proteome</keyword>
<dbReference type="Proteomes" id="UP000562682">
    <property type="component" value="Unassembled WGS sequence"/>
</dbReference>
<evidence type="ECO:0000313" key="4">
    <source>
        <dbReference type="Proteomes" id="UP000562682"/>
    </source>
</evidence>
<evidence type="ECO:0000259" key="2">
    <source>
        <dbReference type="Pfam" id="PF20516"/>
    </source>
</evidence>
<evidence type="ECO:0000313" key="3">
    <source>
        <dbReference type="EMBL" id="KAF5683540.1"/>
    </source>
</evidence>
<dbReference type="Pfam" id="PF20516">
    <property type="entry name" value="PDDEXK_12"/>
    <property type="match status" value="1"/>
</dbReference>
<reference evidence="3 4" key="1">
    <citation type="submission" date="2020-05" db="EMBL/GenBank/DDBJ databases">
        <title>Identification and distribution of gene clusters putatively required for synthesis of sphingolipid metabolism inhibitors in phylogenetically diverse species of the filamentous fungus Fusarium.</title>
        <authorList>
            <person name="Kim H.-S."/>
            <person name="Busman M."/>
            <person name="Brown D.W."/>
            <person name="Divon H."/>
            <person name="Uhlig S."/>
            <person name="Proctor R.H."/>
        </authorList>
    </citation>
    <scope>NUCLEOTIDE SEQUENCE [LARGE SCALE GENOMIC DNA]</scope>
    <source>
        <strain evidence="3 4">NRRL 25311</strain>
    </source>
</reference>
<comment type="caution">
    <text evidence="3">The sequence shown here is derived from an EMBL/GenBank/DDBJ whole genome shotgun (WGS) entry which is preliminary data.</text>
</comment>
<dbReference type="AlphaFoldDB" id="A0A8H5X5V4"/>
<organism evidence="3 4">
    <name type="scientific">Fusarium denticulatum</name>
    <dbReference type="NCBI Taxonomy" id="48507"/>
    <lineage>
        <taxon>Eukaryota</taxon>
        <taxon>Fungi</taxon>
        <taxon>Dikarya</taxon>
        <taxon>Ascomycota</taxon>
        <taxon>Pezizomycotina</taxon>
        <taxon>Sordariomycetes</taxon>
        <taxon>Hypocreomycetidae</taxon>
        <taxon>Hypocreales</taxon>
        <taxon>Nectriaceae</taxon>
        <taxon>Fusarium</taxon>
        <taxon>Fusarium fujikuroi species complex</taxon>
    </lineage>
</organism>
<name>A0A8H5X5V4_9HYPO</name>
<dbReference type="EMBL" id="JAAOAK010000194">
    <property type="protein sequence ID" value="KAF5683540.1"/>
    <property type="molecule type" value="Genomic_DNA"/>
</dbReference>
<proteinExistence type="predicted"/>
<dbReference type="InterPro" id="IPR046797">
    <property type="entry name" value="PDDEXK_12"/>
</dbReference>
<feature type="region of interest" description="Disordered" evidence="1">
    <location>
        <begin position="22"/>
        <end position="54"/>
    </location>
</feature>
<accession>A0A8H5X5V4</accession>
<gene>
    <name evidence="3" type="ORF">FDENT_7152</name>
</gene>
<sequence>MKKTQPAKKLKFEPLHISRITTFPSPIEAPSPPTHGNQLPHEQEYDPEESSSQADDYQFANHWLDFKTLNPNHDNMPATLELFFGFVVCASERQENNSEDLEVIKILKAAEKCHSRQYDESGWNNLVYTPLLTAALENFKPEEHQLIDVAPCSTATIDPEWHRKSIPKGQVDFALYVDPSRELMARHKCLERRNRLGSVNHTQFVPTAEFPIAASIKTKSRQGSGQDADVQLAAWQAAQWHKLDTAVGDQISKLGFLPAIVIDGHEWRFHVTTYQFDKTVSLGLVR</sequence>
<protein>
    <recommendedName>
        <fullName evidence="2">PD-(D/E)XK nuclease-like domain-containing protein</fullName>
    </recommendedName>
</protein>